<evidence type="ECO:0000313" key="5">
    <source>
        <dbReference type="EMBL" id="CAE7843530.1"/>
    </source>
</evidence>
<dbReference type="EMBL" id="CAJNJA010051290">
    <property type="protein sequence ID" value="CAE7843530.1"/>
    <property type="molecule type" value="Genomic_DNA"/>
</dbReference>
<evidence type="ECO:0000256" key="2">
    <source>
        <dbReference type="ARBA" id="ARBA00022679"/>
    </source>
</evidence>
<comment type="caution">
    <text evidence="5">The sequence shown here is derived from an EMBL/GenBank/DDBJ whole genome shotgun (WGS) entry which is preliminary data.</text>
</comment>
<evidence type="ECO:0000259" key="4">
    <source>
        <dbReference type="Pfam" id="PF00588"/>
    </source>
</evidence>
<dbReference type="InterPro" id="IPR029028">
    <property type="entry name" value="Alpha/beta_knot_MTases"/>
</dbReference>
<keyword evidence="2" id="KW-0808">Transferase</keyword>
<feature type="domain" description="tRNA/rRNA methyltransferase SpoU type" evidence="4">
    <location>
        <begin position="36"/>
        <end position="176"/>
    </location>
</feature>
<evidence type="ECO:0000313" key="6">
    <source>
        <dbReference type="Proteomes" id="UP000601435"/>
    </source>
</evidence>
<sequence length="319" mass="33839">MADEEELPEDDSIGIALGPAPSASRPEEEGAASYCYLILFNLNKRNNLGACLRSAAAFGVRLVMLVGRQGFKAFCKKSGQGAVPIEHAATISQAVEALKARHPSGRLSVCGVEILEQAQSLHECPFRGPTAFMLGNERGGLTRDQIAHCDSFVYIPQFGGGVGSLNVACACSVVLYQFSSWASRGAGLGFPEDARPSMAAPHGAGSFVLRGSRPMPPALEGPASFGSCQADEATTPTSKRSKGEQAEAKCDWLQLRVWGTAGAVIRLAVARHGVEVLSIRGSQARRRTRYKAAILACKYELSFCGGVLTGVETLFRCLT</sequence>
<feature type="region of interest" description="Disordered" evidence="3">
    <location>
        <begin position="224"/>
        <end position="243"/>
    </location>
</feature>
<dbReference type="GO" id="GO:0006396">
    <property type="term" value="P:RNA processing"/>
    <property type="evidence" value="ECO:0007669"/>
    <property type="project" value="InterPro"/>
</dbReference>
<dbReference type="SUPFAM" id="SSF75217">
    <property type="entry name" value="alpha/beta knot"/>
    <property type="match status" value="1"/>
</dbReference>
<feature type="region of interest" description="Disordered" evidence="3">
    <location>
        <begin position="1"/>
        <end position="27"/>
    </location>
</feature>
<name>A0A812ZWY3_9DINO</name>
<dbReference type="Pfam" id="PF00588">
    <property type="entry name" value="SpoU_methylase"/>
    <property type="match status" value="1"/>
</dbReference>
<dbReference type="GO" id="GO:0003723">
    <property type="term" value="F:RNA binding"/>
    <property type="evidence" value="ECO:0007669"/>
    <property type="project" value="InterPro"/>
</dbReference>
<dbReference type="InterPro" id="IPR001537">
    <property type="entry name" value="SpoU_MeTrfase"/>
</dbReference>
<evidence type="ECO:0000256" key="3">
    <source>
        <dbReference type="SAM" id="MobiDB-lite"/>
    </source>
</evidence>
<dbReference type="GO" id="GO:0032259">
    <property type="term" value="P:methylation"/>
    <property type="evidence" value="ECO:0007669"/>
    <property type="project" value="UniProtKB-KW"/>
</dbReference>
<dbReference type="PANTHER" id="PTHR43191:SF7">
    <property type="entry name" value="OBP33PEP LIKE PROTEIN"/>
    <property type="match status" value="1"/>
</dbReference>
<dbReference type="Gene3D" id="3.40.1280.10">
    <property type="match status" value="1"/>
</dbReference>
<accession>A0A812ZWY3</accession>
<reference evidence="5" key="1">
    <citation type="submission" date="2021-02" db="EMBL/GenBank/DDBJ databases">
        <authorList>
            <person name="Dougan E. K."/>
            <person name="Rhodes N."/>
            <person name="Thang M."/>
            <person name="Chan C."/>
        </authorList>
    </citation>
    <scope>NUCLEOTIDE SEQUENCE</scope>
</reference>
<dbReference type="GO" id="GO:0008173">
    <property type="term" value="F:RNA methyltransferase activity"/>
    <property type="evidence" value="ECO:0007669"/>
    <property type="project" value="InterPro"/>
</dbReference>
<keyword evidence="1" id="KW-0489">Methyltransferase</keyword>
<protein>
    <submittedName>
        <fullName evidence="5">RlmB protein</fullName>
    </submittedName>
</protein>
<dbReference type="InterPro" id="IPR029026">
    <property type="entry name" value="tRNA_m1G_MTases_N"/>
</dbReference>
<feature type="compositionally biased region" description="Acidic residues" evidence="3">
    <location>
        <begin position="1"/>
        <end position="12"/>
    </location>
</feature>
<dbReference type="OrthoDB" id="270651at2759"/>
<organism evidence="5 6">
    <name type="scientific">Symbiodinium necroappetens</name>
    <dbReference type="NCBI Taxonomy" id="1628268"/>
    <lineage>
        <taxon>Eukaryota</taxon>
        <taxon>Sar</taxon>
        <taxon>Alveolata</taxon>
        <taxon>Dinophyceae</taxon>
        <taxon>Suessiales</taxon>
        <taxon>Symbiodiniaceae</taxon>
        <taxon>Symbiodinium</taxon>
    </lineage>
</organism>
<dbReference type="Proteomes" id="UP000601435">
    <property type="component" value="Unassembled WGS sequence"/>
</dbReference>
<keyword evidence="6" id="KW-1185">Reference proteome</keyword>
<dbReference type="AlphaFoldDB" id="A0A812ZWY3"/>
<proteinExistence type="predicted"/>
<dbReference type="PANTHER" id="PTHR43191">
    <property type="entry name" value="RRNA METHYLTRANSFERASE 3"/>
    <property type="match status" value="1"/>
</dbReference>
<dbReference type="InterPro" id="IPR051259">
    <property type="entry name" value="rRNA_Methyltransferase"/>
</dbReference>
<evidence type="ECO:0000256" key="1">
    <source>
        <dbReference type="ARBA" id="ARBA00022603"/>
    </source>
</evidence>
<gene>
    <name evidence="5" type="primary">rlmB</name>
    <name evidence="5" type="ORF">SNEC2469_LOCUS25785</name>
</gene>